<dbReference type="Proteomes" id="UP000216752">
    <property type="component" value="Chromosome"/>
</dbReference>
<keyword evidence="12" id="KW-1185">Reference proteome</keyword>
<dbReference type="RefSeq" id="WP_094602652.1">
    <property type="nucleotide sequence ID" value="NZ_CP155573.1"/>
</dbReference>
<dbReference type="Gene3D" id="1.20.5.1930">
    <property type="match status" value="1"/>
</dbReference>
<feature type="transmembrane region" description="Helical" evidence="9">
    <location>
        <begin position="181"/>
        <end position="201"/>
    </location>
</feature>
<dbReference type="EC" id="2.7.13.3" evidence="2"/>
<evidence type="ECO:0000256" key="4">
    <source>
        <dbReference type="ARBA" id="ARBA00022679"/>
    </source>
</evidence>
<dbReference type="Pfam" id="PF07730">
    <property type="entry name" value="HisKA_3"/>
    <property type="match status" value="1"/>
</dbReference>
<keyword evidence="8" id="KW-0902">Two-component regulatory system</keyword>
<name>A0ABZ3IQH7_9FIRM</name>
<evidence type="ECO:0000256" key="8">
    <source>
        <dbReference type="ARBA" id="ARBA00023012"/>
    </source>
</evidence>
<sequence>MSVITHQPIINEWFYLLAIAALIGLATYIWQFRSMPGAKKQAYIQVAKAGWLFCLIMIGDVADVPDKLLWAALVLIPSMLSAFFGFEFVLEISKQQNKIVPGVRYILTMIVACLVFGMLSNSWHGLFVQTGWLEGSTLKVVAGPGRTVMITINYLFVALATALSIRWILVSDGLRRKQAWWFTLASLFSPIVTVLSLIPAFRDMAPLPVGFLLTGIFISWGFYRWHLYNTLSLAQETAVRNMVEGLLVVDEEGFIVDMNDAARTICAGLSVAVDRSCAEFAAAWPELAQAVNTAGQQAVEVVKNSVEETRYYQLTVTGLQSSGYCLGKILVLKDITQQKQDQATMLDQQKALSILTERNRLSREIHDTQGQFPGYAKAQTQAIALLLKQNRLAEALAQLEQLKYAADAAFIDARESITSLKTVAETDFFQSLQLWLLQFQKISGIAVTYTGPEAIPSRWVLAAAEVQLLRMIQEALTNARKHSGAGSIEVMFTFDDARVKVTIADNGQGFDQQTSQNQPITFGLTILKERATEIAGVCSVESIPGQGTVVTVEVPLVATDMAAGIQEGELS</sequence>
<evidence type="ECO:0000256" key="5">
    <source>
        <dbReference type="ARBA" id="ARBA00022741"/>
    </source>
</evidence>
<evidence type="ECO:0000313" key="11">
    <source>
        <dbReference type="EMBL" id="XFO67894.1"/>
    </source>
</evidence>
<evidence type="ECO:0000256" key="6">
    <source>
        <dbReference type="ARBA" id="ARBA00022777"/>
    </source>
</evidence>
<keyword evidence="9" id="KW-0472">Membrane</keyword>
<dbReference type="Pfam" id="PF08448">
    <property type="entry name" value="PAS_4"/>
    <property type="match status" value="1"/>
</dbReference>
<feature type="transmembrane region" description="Helical" evidence="9">
    <location>
        <begin position="147"/>
        <end position="169"/>
    </location>
</feature>
<accession>A0ABZ3IQH7</accession>
<dbReference type="SMART" id="SM00387">
    <property type="entry name" value="HATPase_c"/>
    <property type="match status" value="1"/>
</dbReference>
<evidence type="ECO:0000256" key="2">
    <source>
        <dbReference type="ARBA" id="ARBA00012438"/>
    </source>
</evidence>
<dbReference type="InterPro" id="IPR013656">
    <property type="entry name" value="PAS_4"/>
</dbReference>
<dbReference type="PANTHER" id="PTHR24421">
    <property type="entry name" value="NITRATE/NITRITE SENSOR PROTEIN NARX-RELATED"/>
    <property type="match status" value="1"/>
</dbReference>
<evidence type="ECO:0000256" key="9">
    <source>
        <dbReference type="SAM" id="Phobius"/>
    </source>
</evidence>
<evidence type="ECO:0000256" key="7">
    <source>
        <dbReference type="ARBA" id="ARBA00022840"/>
    </source>
</evidence>
<keyword evidence="3" id="KW-0597">Phosphoprotein</keyword>
<dbReference type="InterPro" id="IPR031621">
    <property type="entry name" value="HisKA_7TM"/>
</dbReference>
<feature type="transmembrane region" description="Helical" evidence="9">
    <location>
        <begin position="207"/>
        <end position="223"/>
    </location>
</feature>
<feature type="transmembrane region" description="Helical" evidence="9">
    <location>
        <begin position="102"/>
        <end position="127"/>
    </location>
</feature>
<dbReference type="SUPFAM" id="SSF55874">
    <property type="entry name" value="ATPase domain of HSP90 chaperone/DNA topoisomerase II/histidine kinase"/>
    <property type="match status" value="1"/>
</dbReference>
<keyword evidence="4" id="KW-0808">Transferase</keyword>
<dbReference type="InterPro" id="IPR005467">
    <property type="entry name" value="His_kinase_dom"/>
</dbReference>
<dbReference type="InterPro" id="IPR036890">
    <property type="entry name" value="HATPase_C_sf"/>
</dbReference>
<organism evidence="11 12">
    <name type="scientific">Sporomusa silvacetica DSM 10669</name>
    <dbReference type="NCBI Taxonomy" id="1123289"/>
    <lineage>
        <taxon>Bacteria</taxon>
        <taxon>Bacillati</taxon>
        <taxon>Bacillota</taxon>
        <taxon>Negativicutes</taxon>
        <taxon>Selenomonadales</taxon>
        <taxon>Sporomusaceae</taxon>
        <taxon>Sporomusa</taxon>
    </lineage>
</organism>
<dbReference type="CDD" id="cd16917">
    <property type="entry name" value="HATPase_UhpB-NarQ-NarX-like"/>
    <property type="match status" value="1"/>
</dbReference>
<dbReference type="InterPro" id="IPR011712">
    <property type="entry name" value="Sig_transdc_His_kin_sub3_dim/P"/>
</dbReference>
<comment type="catalytic activity">
    <reaction evidence="1">
        <text>ATP + protein L-histidine = ADP + protein N-phospho-L-histidine.</text>
        <dbReference type="EC" id="2.7.13.3"/>
    </reaction>
</comment>
<dbReference type="InterPro" id="IPR050482">
    <property type="entry name" value="Sensor_HK_TwoCompSys"/>
</dbReference>
<keyword evidence="6" id="KW-0418">Kinase</keyword>
<evidence type="ECO:0000259" key="10">
    <source>
        <dbReference type="PROSITE" id="PS50109"/>
    </source>
</evidence>
<feature type="domain" description="Histidine kinase" evidence="10">
    <location>
        <begin position="360"/>
        <end position="558"/>
    </location>
</feature>
<dbReference type="InterPro" id="IPR003594">
    <property type="entry name" value="HATPase_dom"/>
</dbReference>
<gene>
    <name evidence="11" type="ORF">SPSIL_041130</name>
</gene>
<proteinExistence type="predicted"/>
<keyword evidence="7" id="KW-0067">ATP-binding</keyword>
<dbReference type="Gene3D" id="3.30.565.10">
    <property type="entry name" value="Histidine kinase-like ATPase, C-terminal domain"/>
    <property type="match status" value="1"/>
</dbReference>
<protein>
    <recommendedName>
        <fullName evidence="2">histidine kinase</fullName>
        <ecNumber evidence="2">2.7.13.3</ecNumber>
    </recommendedName>
</protein>
<evidence type="ECO:0000256" key="1">
    <source>
        <dbReference type="ARBA" id="ARBA00000085"/>
    </source>
</evidence>
<reference evidence="11" key="1">
    <citation type="submission" date="2024-05" db="EMBL/GenBank/DDBJ databases">
        <title>Isolation and characterization of Sporomusa carbonis sp. nov., a carboxydotrophic hydrogenogen in the genus of Sporomusa isolated from a charcoal burning pile.</title>
        <authorList>
            <person name="Boeer T."/>
            <person name="Rosenbaum F."/>
            <person name="Eysell L."/>
            <person name="Mueller V."/>
            <person name="Daniel R."/>
            <person name="Poehlein A."/>
        </authorList>
    </citation>
    <scope>NUCLEOTIDE SEQUENCE [LARGE SCALE GENOMIC DNA]</scope>
    <source>
        <strain evidence="11">DSM 10669</strain>
    </source>
</reference>
<feature type="transmembrane region" description="Helical" evidence="9">
    <location>
        <begin position="13"/>
        <end position="30"/>
    </location>
</feature>
<dbReference type="PANTHER" id="PTHR24421:SF10">
    <property type="entry name" value="NITRATE_NITRITE SENSOR PROTEIN NARQ"/>
    <property type="match status" value="1"/>
</dbReference>
<dbReference type="Pfam" id="PF02518">
    <property type="entry name" value="HATPase_c"/>
    <property type="match status" value="1"/>
</dbReference>
<dbReference type="PROSITE" id="PS50109">
    <property type="entry name" value="HIS_KIN"/>
    <property type="match status" value="1"/>
</dbReference>
<feature type="transmembrane region" description="Helical" evidence="9">
    <location>
        <begin position="68"/>
        <end position="90"/>
    </location>
</feature>
<keyword evidence="9" id="KW-1133">Transmembrane helix</keyword>
<dbReference type="Gene3D" id="3.30.450.20">
    <property type="entry name" value="PAS domain"/>
    <property type="match status" value="1"/>
</dbReference>
<keyword evidence="9" id="KW-0812">Transmembrane</keyword>
<dbReference type="Pfam" id="PF16927">
    <property type="entry name" value="HisKA_7TM"/>
    <property type="match status" value="1"/>
</dbReference>
<keyword evidence="5" id="KW-0547">Nucleotide-binding</keyword>
<evidence type="ECO:0000313" key="12">
    <source>
        <dbReference type="Proteomes" id="UP000216752"/>
    </source>
</evidence>
<dbReference type="EMBL" id="CP155573">
    <property type="protein sequence ID" value="XFO67894.1"/>
    <property type="molecule type" value="Genomic_DNA"/>
</dbReference>
<evidence type="ECO:0000256" key="3">
    <source>
        <dbReference type="ARBA" id="ARBA00022553"/>
    </source>
</evidence>